<feature type="cross-link" description="Tryptophyl-tyrosyl-methioninium (Trp-Tyr) (with Met-291)" evidence="9">
    <location>
        <begin position="132"/>
        <end position="265"/>
    </location>
</feature>
<dbReference type="NCBIfam" id="TIGR00198">
    <property type="entry name" value="cat_per_HPI"/>
    <property type="match status" value="1"/>
</dbReference>
<keyword evidence="2 9" id="KW-0349">Heme</keyword>
<comment type="function">
    <text evidence="9">Bifunctional enzyme with both catalase and broad-spectrum peroxidase activity. Confers resistance to H(2)O(2) in hyphae. May play an antioxidative role in fungal defense against the host-produced H(2)O(2) (oxidative burst) at the early stage of plant infection.</text>
</comment>
<dbReference type="InterPro" id="IPR010255">
    <property type="entry name" value="Haem_peroxidase_sf"/>
</dbReference>
<dbReference type="PRINTS" id="PR00458">
    <property type="entry name" value="PEROXIDASE"/>
</dbReference>
<dbReference type="Gene3D" id="1.10.520.10">
    <property type="match status" value="2"/>
</dbReference>
<comment type="subcellular location">
    <subcellularLocation>
        <location evidence="9">Secreted</location>
    </subcellularLocation>
</comment>
<evidence type="ECO:0000256" key="6">
    <source>
        <dbReference type="ARBA" id="ARBA00023324"/>
    </source>
</evidence>
<feature type="binding site" description="axial binding residue" evidence="9">
    <location>
        <position position="306"/>
    </location>
    <ligand>
        <name>heme</name>
        <dbReference type="ChEBI" id="CHEBI:30413"/>
    </ligand>
    <ligandPart>
        <name>Fe</name>
        <dbReference type="ChEBI" id="CHEBI:18248"/>
    </ligandPart>
</feature>
<evidence type="ECO:0000256" key="8">
    <source>
        <dbReference type="ARBA" id="ARBA00051651"/>
    </source>
</evidence>
<dbReference type="STRING" id="503106.A0A218Z1T5"/>
<feature type="chain" id="PRO_5011817797" description="Catalase-peroxidase" evidence="9 10">
    <location>
        <begin position="17"/>
        <end position="779"/>
    </location>
</feature>
<dbReference type="PROSITE" id="PS50873">
    <property type="entry name" value="PEROXIDASE_4"/>
    <property type="match status" value="2"/>
</dbReference>
<keyword evidence="9 10" id="KW-0732">Signal</keyword>
<dbReference type="InParanoid" id="A0A218Z1T5"/>
<dbReference type="NCBIfam" id="NF011635">
    <property type="entry name" value="PRK15061.1"/>
    <property type="match status" value="1"/>
</dbReference>
<feature type="signal peptide" evidence="9 10">
    <location>
        <begin position="1"/>
        <end position="16"/>
    </location>
</feature>
<dbReference type="PRINTS" id="PR00460">
    <property type="entry name" value="BPEROXIDASE"/>
</dbReference>
<dbReference type="PROSITE" id="PS00435">
    <property type="entry name" value="PEROXIDASE_1"/>
    <property type="match status" value="1"/>
</dbReference>
<dbReference type="PANTHER" id="PTHR30555:SF0">
    <property type="entry name" value="CATALASE-PEROXIDASE"/>
    <property type="match status" value="1"/>
</dbReference>
<dbReference type="EMBL" id="MZNU01000274">
    <property type="protein sequence ID" value="OWP01523.1"/>
    <property type="molecule type" value="Genomic_DNA"/>
</dbReference>
<dbReference type="GO" id="GO:0042744">
    <property type="term" value="P:hydrogen peroxide catabolic process"/>
    <property type="evidence" value="ECO:0007669"/>
    <property type="project" value="UniProtKB-KW"/>
</dbReference>
<dbReference type="PANTHER" id="PTHR30555">
    <property type="entry name" value="HYDROPEROXIDASE I, BIFUNCTIONAL CATALASE-PEROXIDASE"/>
    <property type="match status" value="1"/>
</dbReference>
<dbReference type="EC" id="1.11.1.21" evidence="9 10"/>
<keyword evidence="1 9" id="KW-0575">Peroxidase</keyword>
<dbReference type="Proteomes" id="UP000242519">
    <property type="component" value="Unassembled WGS sequence"/>
</dbReference>
<protein>
    <recommendedName>
        <fullName evidence="9 10">Catalase-peroxidase</fullName>
        <shortName evidence="9">CP</shortName>
        <ecNumber evidence="9 10">1.11.1.21</ecNumber>
    </recommendedName>
    <alternativeName>
        <fullName evidence="9">Peroxidase/catalase</fullName>
    </alternativeName>
</protein>
<dbReference type="GO" id="GO:0005829">
    <property type="term" value="C:cytosol"/>
    <property type="evidence" value="ECO:0007669"/>
    <property type="project" value="TreeGrafter"/>
</dbReference>
<dbReference type="PROSITE" id="PS51257">
    <property type="entry name" value="PROKAR_LIPOPROTEIN"/>
    <property type="match status" value="1"/>
</dbReference>
<evidence type="ECO:0000256" key="9">
    <source>
        <dbReference type="HAMAP-Rule" id="MF_03108"/>
    </source>
</evidence>
<evidence type="ECO:0000313" key="12">
    <source>
        <dbReference type="EMBL" id="OWP01523.1"/>
    </source>
</evidence>
<comment type="similarity">
    <text evidence="9 10">Belongs to the peroxidase family. Peroxidase/catalase subfamily.</text>
</comment>
<feature type="cross-link" description="Tryptophyl-tyrosyl-methioninium (Tyr-Met) (with Trp-132)" evidence="9">
    <location>
        <begin position="265"/>
        <end position="291"/>
    </location>
</feature>
<keyword evidence="9" id="KW-1015">Disulfide bond</keyword>
<accession>A0A218Z1T5</accession>
<keyword evidence="13" id="KW-1185">Reference proteome</keyword>
<evidence type="ECO:0000313" key="13">
    <source>
        <dbReference type="Proteomes" id="UP000242519"/>
    </source>
</evidence>
<reference evidence="12 13" key="1">
    <citation type="submission" date="2017-04" db="EMBL/GenBank/DDBJ databases">
        <title>Draft genome sequence of Marssonina coronaria NL1: causal agent of apple blotch.</title>
        <authorList>
            <person name="Cheng Q."/>
        </authorList>
    </citation>
    <scope>NUCLEOTIDE SEQUENCE [LARGE SCALE GENOMIC DNA]</scope>
    <source>
        <strain evidence="12 13">NL1</strain>
    </source>
</reference>
<keyword evidence="9" id="KW-0964">Secreted</keyword>
<name>A0A218Z1T5_9HELO</name>
<dbReference type="GO" id="GO:0070301">
    <property type="term" value="P:cellular response to hydrogen peroxide"/>
    <property type="evidence" value="ECO:0007669"/>
    <property type="project" value="TreeGrafter"/>
</dbReference>
<keyword evidence="5 9" id="KW-0408">Iron</keyword>
<keyword evidence="6 9" id="KW-0376">Hydrogen peroxide</keyword>
<evidence type="ECO:0000256" key="1">
    <source>
        <dbReference type="ARBA" id="ARBA00022559"/>
    </source>
</evidence>
<feature type="active site" description="Proton acceptor" evidence="9">
    <location>
        <position position="133"/>
    </location>
</feature>
<evidence type="ECO:0000256" key="4">
    <source>
        <dbReference type="ARBA" id="ARBA00023002"/>
    </source>
</evidence>
<evidence type="ECO:0000256" key="5">
    <source>
        <dbReference type="ARBA" id="ARBA00023004"/>
    </source>
</evidence>
<gene>
    <name evidence="9" type="primary">katG</name>
    <name evidence="12" type="ORF">B2J93_7035</name>
</gene>
<feature type="domain" description="Plant heme peroxidase family profile" evidence="11">
    <location>
        <begin position="555"/>
        <end position="779"/>
    </location>
</feature>
<dbReference type="GO" id="GO:0020037">
    <property type="term" value="F:heme binding"/>
    <property type="evidence" value="ECO:0007669"/>
    <property type="project" value="InterPro"/>
</dbReference>
<dbReference type="Pfam" id="PF00141">
    <property type="entry name" value="peroxidase"/>
    <property type="match status" value="2"/>
</dbReference>
<sequence precursor="true">MKSVLLLLLPLVAAQGCPFAINNKRDALTGRAEESSLDALRGSFGKCARYSDAAGGGSRSRDMFPCQVKLDVLRQFAPEQNPRGRNFDYAAAFAKIDYAALKADLKLLMTDSQAWWPADFGHYGPFFIRMAWHSAGTYRAADGRGGGGQGQQRFAPLNSWPDNGNLDKARRLLLPIKQKYGRGISWADLMILAGNVALEDMGFPTLGFGAGRVDTWQADESVFWGAETTFVPQGNDIRYNDSVDFAGRASQLQQPLAATHHGLIYVNPEGPNANGDPVTSALDIRATFARMGMNDSETVALISGGHAFGKTHGAGIGLTPIGPPPATAPIERQDFGFSNSFGSGRGADTVTSGLEVIWSKSPTKWTNDYLESLFGNTWTPTTSPTGAHQFEARNGTIDYPHPFNGSARRPTMLVSDLALRDDPAYNVIAKAWASDFNSLTQAFAAAWFKLTHRDMGPISRYLGPEVPAQRFSWQDPLPKANYSQITPEDATTLKASILAADLSISSLISVAWGSASTFRGGDKRGGANGARIALEPQVLWEVNNPQQLQAVLTALSRVRADFNAKSAPKQVSLADLIVLGGNAAVEKAAADGGYTGLVVPFTAGRVDATQADTNVAEFDVLDHQADGFRNYRSASGWSVALTEELLIDKAQQLTLTAPEMTVLVGGMRALGANFDGSSTGILTATPGALTHDFFVNLLDMSTEWSVDSTTELFTGKDRSTGAEKWKASRADLIFGSHAELRAIAEVYSEAGSEQQFVEDFAAAWAKVANLDRFDVVKGY</sequence>
<evidence type="ECO:0000259" key="11">
    <source>
        <dbReference type="PROSITE" id="PS50873"/>
    </source>
</evidence>
<dbReference type="InterPro" id="IPR019794">
    <property type="entry name" value="Peroxidases_AS"/>
</dbReference>
<dbReference type="FunFam" id="1.10.520.10:FF:000002">
    <property type="entry name" value="Catalase-peroxidase"/>
    <property type="match status" value="1"/>
</dbReference>
<comment type="subunit">
    <text evidence="9">Homodimer; disulfide-linked.</text>
</comment>
<keyword evidence="3 9" id="KW-0479">Metal-binding</keyword>
<evidence type="ECO:0000256" key="7">
    <source>
        <dbReference type="ARBA" id="ARBA00049145"/>
    </source>
</evidence>
<dbReference type="OrthoDB" id="407695at2759"/>
<comment type="cofactor">
    <cofactor evidence="9">
        <name>heme b</name>
        <dbReference type="ChEBI" id="CHEBI:60344"/>
    </cofactor>
    <text evidence="9">Binds 1 heme b (iron(II)-protoporphyrin IX) group per monomer.</text>
</comment>
<dbReference type="GO" id="GO:0046872">
    <property type="term" value="F:metal ion binding"/>
    <property type="evidence" value="ECO:0007669"/>
    <property type="project" value="UniProtKB-KW"/>
</dbReference>
<comment type="PTM">
    <text evidence="9">Formation of the three residue Trp-Tyr-Met cross-link is important for the catalase, but not the peroxidase activity of the enzyme.</text>
</comment>
<dbReference type="AlphaFoldDB" id="A0A218Z1T5"/>
<dbReference type="GO" id="GO:0005576">
    <property type="term" value="C:extracellular region"/>
    <property type="evidence" value="ECO:0007669"/>
    <property type="project" value="UniProtKB-SubCell"/>
</dbReference>
<dbReference type="Gene3D" id="1.10.420.10">
    <property type="entry name" value="Peroxidase, domain 2"/>
    <property type="match status" value="2"/>
</dbReference>
<evidence type="ECO:0000256" key="2">
    <source>
        <dbReference type="ARBA" id="ARBA00022617"/>
    </source>
</evidence>
<feature type="site" description="Transition state stabilizer" evidence="9">
    <location>
        <position position="129"/>
    </location>
</feature>
<dbReference type="FunFam" id="1.10.420.10:FF:000004">
    <property type="entry name" value="Catalase-peroxidase"/>
    <property type="match status" value="1"/>
</dbReference>
<comment type="catalytic activity">
    <reaction evidence="7 9 10">
        <text>2 H2O2 = O2 + 2 H2O</text>
        <dbReference type="Rhea" id="RHEA:20309"/>
        <dbReference type="ChEBI" id="CHEBI:15377"/>
        <dbReference type="ChEBI" id="CHEBI:15379"/>
        <dbReference type="ChEBI" id="CHEBI:16240"/>
        <dbReference type="EC" id="1.11.1.21"/>
    </reaction>
</comment>
<comment type="catalytic activity">
    <reaction evidence="8 9 10">
        <text>H2O2 + AH2 = A + 2 H2O</text>
        <dbReference type="Rhea" id="RHEA:30275"/>
        <dbReference type="ChEBI" id="CHEBI:13193"/>
        <dbReference type="ChEBI" id="CHEBI:15377"/>
        <dbReference type="ChEBI" id="CHEBI:16240"/>
        <dbReference type="ChEBI" id="CHEBI:17499"/>
        <dbReference type="EC" id="1.11.1.21"/>
    </reaction>
</comment>
<dbReference type="SUPFAM" id="SSF48113">
    <property type="entry name" value="Heme-dependent peroxidases"/>
    <property type="match status" value="2"/>
</dbReference>
<dbReference type="GO" id="GO:0004096">
    <property type="term" value="F:catalase activity"/>
    <property type="evidence" value="ECO:0007669"/>
    <property type="project" value="UniProtKB-UniRule"/>
</dbReference>
<evidence type="ECO:0000256" key="3">
    <source>
        <dbReference type="ARBA" id="ARBA00022723"/>
    </source>
</evidence>
<comment type="caution">
    <text evidence="12">The sequence shown here is derived from an EMBL/GenBank/DDBJ whole genome shotgun (WGS) entry which is preliminary data.</text>
</comment>
<proteinExistence type="inferred from homology"/>
<keyword evidence="4 9" id="KW-0560">Oxidoreductase</keyword>
<dbReference type="InterPro" id="IPR002016">
    <property type="entry name" value="Haem_peroxidase"/>
</dbReference>
<dbReference type="HAMAP" id="MF_01961">
    <property type="entry name" value="Catal_peroxid"/>
    <property type="match status" value="1"/>
</dbReference>
<feature type="domain" description="Plant heme peroxidase family profile" evidence="11">
    <location>
        <begin position="166"/>
        <end position="450"/>
    </location>
</feature>
<dbReference type="InterPro" id="IPR000763">
    <property type="entry name" value="Catalase_peroxidase"/>
</dbReference>
<organism evidence="12 13">
    <name type="scientific">Diplocarpon coronariae</name>
    <dbReference type="NCBI Taxonomy" id="2795749"/>
    <lineage>
        <taxon>Eukaryota</taxon>
        <taxon>Fungi</taxon>
        <taxon>Dikarya</taxon>
        <taxon>Ascomycota</taxon>
        <taxon>Pezizomycotina</taxon>
        <taxon>Leotiomycetes</taxon>
        <taxon>Helotiales</taxon>
        <taxon>Drepanopezizaceae</taxon>
        <taxon>Diplocarpon</taxon>
    </lineage>
</organism>
<dbReference type="InterPro" id="IPR019793">
    <property type="entry name" value="Peroxidases_heam-ligand_BS"/>
</dbReference>
<evidence type="ECO:0000256" key="10">
    <source>
        <dbReference type="RuleBase" id="RU003451"/>
    </source>
</evidence>
<dbReference type="PROSITE" id="PS00436">
    <property type="entry name" value="PEROXIDASE_2"/>
    <property type="match status" value="1"/>
</dbReference>